<feature type="transmembrane region" description="Helical" evidence="4">
    <location>
        <begin position="30"/>
        <end position="50"/>
    </location>
</feature>
<proteinExistence type="predicted"/>
<dbReference type="SMART" id="SM00267">
    <property type="entry name" value="GGDEF"/>
    <property type="match status" value="1"/>
</dbReference>
<dbReference type="RefSeq" id="WP_066476931.1">
    <property type="nucleotide sequence ID" value="NZ_BCNT01000006.1"/>
</dbReference>
<evidence type="ECO:0000256" key="2">
    <source>
        <dbReference type="ARBA" id="ARBA00034247"/>
    </source>
</evidence>
<gene>
    <name evidence="6" type="ORF">ACFSW6_21675</name>
</gene>
<dbReference type="InterPro" id="IPR050469">
    <property type="entry name" value="Diguanylate_Cyclase"/>
</dbReference>
<dbReference type="Gene3D" id="3.30.450.20">
    <property type="entry name" value="PAS domain"/>
    <property type="match status" value="1"/>
</dbReference>
<dbReference type="InterPro" id="IPR000160">
    <property type="entry name" value="GGDEF_dom"/>
</dbReference>
<name>A0ABW5USU1_9BURK</name>
<sequence length="583" mass="63716">MNSPTETSQTEPFAAQPASRWQRLGLRAQLSLVFGSLMVVLAVCMSVGFAELLRWRMQRDAAASLHTVASNASRLLADGLFDRTRTVQVLAGSRELWEQGLSAPGVSALLTRLQSTLPFSTWIGVSDIQGVVRSATKGQLAGEQVQSRSWFRHGLAGLHVSDVHEAPHLARLLPPAANGEPHRFIDFSAPINPQGRIIGVLGVYSSWGWVRETIESLLPGNAQERRISLFIFDRNGRLIYGPNGQMQPFARLGQELPLKLHAAEADIAALQAQAEIARWKDSDERFLTAAVTLQPRNAASDLGWRIVARQPLATAYAPARQAMVKIVAAGLAAAFLAAGIAWLAARRLSQDLKQLARAAYARDRNGQPAEIPVLHSSREVRHLSLTLRGTIAKLRAANEAMEAQVAERTLQLQQANAELQRLAHSDPLTGLLNRRGFESQLQFALALARRSQRPMCLLSVDIDHFKSINDRYGHDMGDAVLRHVARLLGARLRQSDVLARMGGEEFMALLPDTSAEAAMELARQLCAMVAEKPMQHGATVTISIGASALHSTDSDDGSAMRRRSDEALYAAKAAGRNTVRWQD</sequence>
<accession>A0ABW5USU1</accession>
<comment type="caution">
    <text evidence="6">The sequence shown here is derived from an EMBL/GenBank/DDBJ whole genome shotgun (WGS) entry which is preliminary data.</text>
</comment>
<dbReference type="InterPro" id="IPR043128">
    <property type="entry name" value="Rev_trsase/Diguanyl_cyclase"/>
</dbReference>
<dbReference type="EMBL" id="JBHUMV010000013">
    <property type="protein sequence ID" value="MFD2756692.1"/>
    <property type="molecule type" value="Genomic_DNA"/>
</dbReference>
<feature type="coiled-coil region" evidence="3">
    <location>
        <begin position="391"/>
        <end position="418"/>
    </location>
</feature>
<keyword evidence="4" id="KW-0472">Membrane</keyword>
<dbReference type="CDD" id="cd01949">
    <property type="entry name" value="GGDEF"/>
    <property type="match status" value="1"/>
</dbReference>
<keyword evidence="4" id="KW-0812">Transmembrane</keyword>
<dbReference type="InterPro" id="IPR029787">
    <property type="entry name" value="Nucleotide_cyclase"/>
</dbReference>
<dbReference type="Pfam" id="PF00990">
    <property type="entry name" value="GGDEF"/>
    <property type="match status" value="1"/>
</dbReference>
<keyword evidence="6" id="KW-0808">Transferase</keyword>
<dbReference type="EC" id="2.7.7.65" evidence="1"/>
<evidence type="ECO:0000256" key="1">
    <source>
        <dbReference type="ARBA" id="ARBA00012528"/>
    </source>
</evidence>
<protein>
    <recommendedName>
        <fullName evidence="1">diguanylate cyclase</fullName>
        <ecNumber evidence="1">2.7.7.65</ecNumber>
    </recommendedName>
</protein>
<dbReference type="Gene3D" id="3.30.70.270">
    <property type="match status" value="1"/>
</dbReference>
<keyword evidence="7" id="KW-1185">Reference proteome</keyword>
<dbReference type="SUPFAM" id="SSF55073">
    <property type="entry name" value="Nucleotide cyclase"/>
    <property type="match status" value="1"/>
</dbReference>
<dbReference type="Gene3D" id="6.10.340.10">
    <property type="match status" value="1"/>
</dbReference>
<dbReference type="NCBIfam" id="TIGR00254">
    <property type="entry name" value="GGDEF"/>
    <property type="match status" value="1"/>
</dbReference>
<keyword evidence="6" id="KW-0548">Nucleotidyltransferase</keyword>
<comment type="catalytic activity">
    <reaction evidence="2">
        <text>2 GTP = 3',3'-c-di-GMP + 2 diphosphate</text>
        <dbReference type="Rhea" id="RHEA:24898"/>
        <dbReference type="ChEBI" id="CHEBI:33019"/>
        <dbReference type="ChEBI" id="CHEBI:37565"/>
        <dbReference type="ChEBI" id="CHEBI:58805"/>
        <dbReference type="EC" id="2.7.7.65"/>
    </reaction>
</comment>
<dbReference type="Proteomes" id="UP001597463">
    <property type="component" value="Unassembled WGS sequence"/>
</dbReference>
<dbReference type="PANTHER" id="PTHR45138">
    <property type="entry name" value="REGULATORY COMPONENTS OF SENSORY TRANSDUCTION SYSTEM"/>
    <property type="match status" value="1"/>
</dbReference>
<dbReference type="PROSITE" id="PS50887">
    <property type="entry name" value="GGDEF"/>
    <property type="match status" value="1"/>
</dbReference>
<dbReference type="GO" id="GO:0052621">
    <property type="term" value="F:diguanylate cyclase activity"/>
    <property type="evidence" value="ECO:0007669"/>
    <property type="project" value="UniProtKB-EC"/>
</dbReference>
<evidence type="ECO:0000313" key="7">
    <source>
        <dbReference type="Proteomes" id="UP001597463"/>
    </source>
</evidence>
<feature type="transmembrane region" description="Helical" evidence="4">
    <location>
        <begin position="326"/>
        <end position="345"/>
    </location>
</feature>
<evidence type="ECO:0000256" key="3">
    <source>
        <dbReference type="SAM" id="Coils"/>
    </source>
</evidence>
<keyword evidence="3" id="KW-0175">Coiled coil</keyword>
<evidence type="ECO:0000259" key="5">
    <source>
        <dbReference type="PROSITE" id="PS50887"/>
    </source>
</evidence>
<keyword evidence="4" id="KW-1133">Transmembrane helix</keyword>
<dbReference type="PANTHER" id="PTHR45138:SF9">
    <property type="entry name" value="DIGUANYLATE CYCLASE DGCM-RELATED"/>
    <property type="match status" value="1"/>
</dbReference>
<reference evidence="7" key="1">
    <citation type="journal article" date="2019" name="Int. J. Syst. Evol. Microbiol.">
        <title>The Global Catalogue of Microorganisms (GCM) 10K type strain sequencing project: providing services to taxonomists for standard genome sequencing and annotation.</title>
        <authorList>
            <consortium name="The Broad Institute Genomics Platform"/>
            <consortium name="The Broad Institute Genome Sequencing Center for Infectious Disease"/>
            <person name="Wu L."/>
            <person name="Ma J."/>
        </authorList>
    </citation>
    <scope>NUCLEOTIDE SEQUENCE [LARGE SCALE GENOMIC DNA]</scope>
    <source>
        <strain evidence="7">TISTR 1906</strain>
    </source>
</reference>
<evidence type="ECO:0000256" key="4">
    <source>
        <dbReference type="SAM" id="Phobius"/>
    </source>
</evidence>
<evidence type="ECO:0000313" key="6">
    <source>
        <dbReference type="EMBL" id="MFD2756692.1"/>
    </source>
</evidence>
<organism evidence="6 7">
    <name type="scientific">Comamonas terrae</name>
    <dbReference type="NCBI Taxonomy" id="673548"/>
    <lineage>
        <taxon>Bacteria</taxon>
        <taxon>Pseudomonadati</taxon>
        <taxon>Pseudomonadota</taxon>
        <taxon>Betaproteobacteria</taxon>
        <taxon>Burkholderiales</taxon>
        <taxon>Comamonadaceae</taxon>
        <taxon>Comamonas</taxon>
    </lineage>
</organism>
<feature type="domain" description="GGDEF" evidence="5">
    <location>
        <begin position="453"/>
        <end position="583"/>
    </location>
</feature>